<gene>
    <name evidence="17" type="primary">CYBA</name>
</gene>
<feature type="transmembrane region" description="Helical" evidence="16">
    <location>
        <begin position="12"/>
        <end position="30"/>
    </location>
</feature>
<evidence type="ECO:0000256" key="1">
    <source>
        <dbReference type="ARBA" id="ARBA00004236"/>
    </source>
</evidence>
<dbReference type="PANTHER" id="PTHR15168">
    <property type="entry name" value="CYTOCHROME B-245 LIGHT CHAIN"/>
    <property type="match status" value="1"/>
</dbReference>
<proteinExistence type="evidence at protein level"/>
<dbReference type="HGNC" id="HGNC:2577">
    <property type="gene designation" value="CYBA"/>
</dbReference>
<evidence type="ECO:0000256" key="5">
    <source>
        <dbReference type="ARBA" id="ARBA00022692"/>
    </source>
</evidence>
<dbReference type="Pfam" id="PF05038">
    <property type="entry name" value="Cytochrom_B558a"/>
    <property type="match status" value="1"/>
</dbReference>
<evidence type="ECO:0000256" key="16">
    <source>
        <dbReference type="SAM" id="Phobius"/>
    </source>
</evidence>
<comment type="subunit">
    <text evidence="14">Component of the phagocyte NADPH oxidase core complex/cytochrome b558 complex, composed of CYBB (heavy chain (beta)) and CYBA (light chain (alpha)). Component of the phagocyte NADPH oxidase complex composed of an obligatory core heterodimer formed by the membrane proteins CYBA and CYBB and the cytosolic regulatory subunits NCF1/p47-phox, NCF2/p67-phox, NCF4/p40-phox and the small GTPase RAC1 or RAC2. Interacts with NCF1 (via SH3 domain). Interacts with SH3PXD2A. Interacts with DUOX1, DUOX2 and TPO. Interacts with NOX4; this interaction mediates superoxide generation. Interacts with calprotectin (S100A8/9). Interacts with GBP7. Interacts with NOXO1. Forms a heterodimer with NOX3 and is essential for activity and cell membrane localization of NOX3. Interacts with NOX1.</text>
</comment>
<protein>
    <recommendedName>
        <fullName evidence="3">Cytochrome b-245 light chain</fullName>
    </recommendedName>
    <alternativeName>
        <fullName evidence="11">Cytochrome b(558) alpha chain</fullName>
    </alternativeName>
    <alternativeName>
        <fullName evidence="10">Cytochrome b558 subunit alpha</fullName>
    </alternativeName>
    <alternativeName>
        <fullName evidence="13">Neutrophil cytochrome b 22 kDa polypeptide</fullName>
    </alternativeName>
    <alternativeName>
        <fullName evidence="12">Superoxide-generating NADPH oxidase light chain subunit</fullName>
    </alternativeName>
    <alternativeName>
        <fullName evidence="8">p22 phagocyte B-cytochrome</fullName>
    </alternativeName>
    <alternativeName>
        <fullName evidence="9">p22-phox</fullName>
    </alternativeName>
</protein>
<evidence type="ECO:0000313" key="17">
    <source>
        <dbReference type="Ensembl" id="ENSP00000512451.1"/>
    </source>
</evidence>
<evidence type="ECO:0000313" key="18">
    <source>
        <dbReference type="Proteomes" id="UP000005640"/>
    </source>
</evidence>
<evidence type="ECO:0000256" key="7">
    <source>
        <dbReference type="ARBA" id="ARBA00023136"/>
    </source>
</evidence>
<accession>A0A8Q3WL26</accession>
<evidence type="ECO:0000256" key="3">
    <source>
        <dbReference type="ARBA" id="ARBA00017733"/>
    </source>
</evidence>
<dbReference type="OpenTargets" id="ENSG00000051523"/>
<evidence type="ECO:0000256" key="11">
    <source>
        <dbReference type="ARBA" id="ARBA00031995"/>
    </source>
</evidence>
<comment type="similarity">
    <text evidence="2">Belongs to the p22phox family.</text>
</comment>
<keyword evidence="18" id="KW-1185">Reference proteome</keyword>
<sequence>MGQIEWAMWANEQALASGLILITGGIVATAGRFTQWYFGAYSIVAGVFVCLLEYPRGKRKKGSTMERWPVPARCVLWEERGLGALGWSAGQQRSPEWERPSRAVSPSSLPQGTEVHDRRGEAVRALYQELLCSGRPASPALGARRLPAGHHPWDRLPGHCERHLPTGGCAWRAVDAHRAQAPGAAADRRHHQAAAQQPPAAAPGRGPQEAQRGGGCGGGGGTPGRSPGQPHPGDRRGRVTSPRTCPPARCTHLQ</sequence>
<dbReference type="GO" id="GO:0005886">
    <property type="term" value="C:plasma membrane"/>
    <property type="evidence" value="ECO:0007669"/>
    <property type="project" value="UniProtKB-SubCell"/>
</dbReference>
<evidence type="ECO:0000256" key="15">
    <source>
        <dbReference type="SAM" id="MobiDB-lite"/>
    </source>
</evidence>
<evidence type="ECO:0007829" key="19">
    <source>
        <dbReference type="PeptideAtlas" id="A0A8Q3WL26"/>
    </source>
</evidence>
<comment type="subcellular location">
    <subcellularLocation>
        <location evidence="1">Cell membrane</location>
    </subcellularLocation>
</comment>
<evidence type="ECO:0000256" key="10">
    <source>
        <dbReference type="ARBA" id="ARBA00031067"/>
    </source>
</evidence>
<reference evidence="17 18" key="3">
    <citation type="journal article" date="2004" name="Nature">
        <title>The sequence and analysis of duplication-rich human chromosome 16.</title>
        <authorList>
            <person name="Martin J."/>
            <person name="Han C."/>
            <person name="Gordon L.A."/>
            <person name="Terry A."/>
            <person name="Prabhakar S."/>
            <person name="She X."/>
            <person name="Xie G."/>
            <person name="Hellsten U."/>
            <person name="Chan Y.M."/>
            <person name="Altherr M."/>
            <person name="Couronne O."/>
            <person name="Aerts A."/>
            <person name="Bajorek E."/>
            <person name="Black S."/>
            <person name="Blumer H."/>
            <person name="Branscomb E."/>
            <person name="Brown N.C."/>
            <person name="Bruno W.J."/>
            <person name="Buckingham J.M."/>
            <person name="Callen D.F."/>
            <person name="Campbell C.S."/>
            <person name="Campbell M.L."/>
            <person name="Campbell E.W."/>
            <person name="Caoile C."/>
            <person name="Challacombe J.F."/>
            <person name="Chasteen L.A."/>
            <person name="Chertkov O."/>
            <person name="Chi H.C."/>
            <person name="Christensen M."/>
            <person name="Clark L.M."/>
            <person name="Cohn J.D."/>
            <person name="Denys M."/>
            <person name="Detter J.C."/>
            <person name="Dickson M."/>
            <person name="Dimitrijevic-Bussod M."/>
            <person name="Escobar J."/>
            <person name="Fawcett J.J."/>
            <person name="Flowers D."/>
            <person name="Fotopulos D."/>
            <person name="Glavina T."/>
            <person name="Gomez M."/>
            <person name="Gonzales E."/>
            <person name="Goodstein D."/>
            <person name="Goodwin L.A."/>
            <person name="Grady D.L."/>
            <person name="Grigoriev I."/>
            <person name="Groza M."/>
            <person name="Hammon N."/>
            <person name="Hawkins T."/>
            <person name="Haydu L."/>
            <person name="Hildebrand C.E."/>
            <person name="Huang W."/>
            <person name="Israni S."/>
            <person name="Jett J."/>
            <person name="Jewett P.B."/>
            <person name="Kadner K."/>
            <person name="Kimball H."/>
            <person name="Kobayashi A."/>
            <person name="Krawczyk M.C."/>
            <person name="Leyba T."/>
            <person name="Longmire J.L."/>
            <person name="Lopez F."/>
            <person name="Lou Y."/>
            <person name="Lowry S."/>
            <person name="Ludeman T."/>
            <person name="Manohar C.F."/>
            <person name="Mark G.A."/>
            <person name="McMurray K.L."/>
            <person name="Meincke L.J."/>
            <person name="Morgan J."/>
            <person name="Moyzis R.K."/>
            <person name="Mundt M.O."/>
            <person name="Munk A.C."/>
            <person name="Nandkeshwar R.D."/>
            <person name="Pitluck S."/>
            <person name="Pollard M."/>
            <person name="Predki P."/>
            <person name="Parson-Quintana B."/>
            <person name="Ramirez L."/>
            <person name="Rash S."/>
            <person name="Retterer J."/>
            <person name="Ricke D.O."/>
            <person name="Robinson D.L."/>
            <person name="Rodriguez A."/>
            <person name="Salamov A."/>
            <person name="Saunders E.H."/>
            <person name="Scott D."/>
            <person name="Shough T."/>
            <person name="Stallings R.L."/>
            <person name="Stalvey M."/>
            <person name="Sutherland R.D."/>
            <person name="Tapia R."/>
            <person name="Tesmer J.G."/>
            <person name="Thayer N."/>
            <person name="Thompson L.S."/>
            <person name="Tice H."/>
            <person name="Torney D.C."/>
            <person name="Tran-Gyamfi M."/>
            <person name="Tsai M."/>
            <person name="Ulanovsky L.E."/>
            <person name="Ustaszewska A."/>
            <person name="Vo N."/>
            <person name="White P.S."/>
            <person name="Williams A.L."/>
            <person name="Wills P.L."/>
            <person name="Wu J.R."/>
            <person name="Wu K."/>
            <person name="Yang J."/>
            <person name="Dejong P."/>
            <person name="Bruce D."/>
            <person name="Doggett N.A."/>
            <person name="Deaven L."/>
            <person name="Schmutz J."/>
            <person name="Grimwood J."/>
            <person name="Richardson P."/>
            <person name="Rokhsar D.S."/>
            <person name="Eichler E.E."/>
            <person name="Gilna P."/>
            <person name="Lucas S.M."/>
            <person name="Myers R.M."/>
            <person name="Rubin E.M."/>
            <person name="Pennacchio L.A."/>
        </authorList>
    </citation>
    <scope>NUCLEOTIDE SEQUENCE [LARGE SCALE GENOMIC DNA]</scope>
</reference>
<reference evidence="17" key="5">
    <citation type="submission" date="2025-09" db="UniProtKB">
        <authorList>
            <consortium name="Ensembl"/>
        </authorList>
    </citation>
    <scope>IDENTIFICATION</scope>
</reference>
<organism evidence="17 18">
    <name type="scientific">Homo sapiens</name>
    <name type="common">Human</name>
    <dbReference type="NCBI Taxonomy" id="9606"/>
    <lineage>
        <taxon>Eukaryota</taxon>
        <taxon>Metazoa</taxon>
        <taxon>Chordata</taxon>
        <taxon>Craniata</taxon>
        <taxon>Vertebrata</taxon>
        <taxon>Euteleostomi</taxon>
        <taxon>Mammalia</taxon>
        <taxon>Eutheria</taxon>
        <taxon>Euarchontoglires</taxon>
        <taxon>Primates</taxon>
        <taxon>Haplorrhini</taxon>
        <taxon>Catarrhini</taxon>
        <taxon>Hominidae</taxon>
        <taxon>Homo</taxon>
    </lineage>
</organism>
<keyword evidence="6 16" id="KW-1133">Transmembrane helix</keyword>
<dbReference type="Ensembl" id="ENST00000696161.1">
    <property type="protein sequence ID" value="ENSP00000512451.1"/>
    <property type="gene ID" value="ENSG00000051523.13"/>
</dbReference>
<evidence type="ECO:0000256" key="2">
    <source>
        <dbReference type="ARBA" id="ARBA00010590"/>
    </source>
</evidence>
<feature type="region of interest" description="Disordered" evidence="15">
    <location>
        <begin position="89"/>
        <end position="116"/>
    </location>
</feature>
<evidence type="ECO:0000256" key="4">
    <source>
        <dbReference type="ARBA" id="ARBA00022475"/>
    </source>
</evidence>
<dbReference type="AlphaFoldDB" id="A0A8Q3WL26"/>
<dbReference type="PANTHER" id="PTHR15168:SF0">
    <property type="entry name" value="CYTOCHROME B-245 LIGHT CHAIN"/>
    <property type="match status" value="1"/>
</dbReference>
<name>A0A8Q3WL26_HUMAN</name>
<dbReference type="EMBL" id="AC116552">
    <property type="status" value="NOT_ANNOTATED_CDS"/>
    <property type="molecule type" value="Genomic_DNA"/>
</dbReference>
<evidence type="ECO:0000256" key="13">
    <source>
        <dbReference type="ARBA" id="ARBA00033347"/>
    </source>
</evidence>
<feature type="compositionally biased region" description="Gly residues" evidence="15">
    <location>
        <begin position="212"/>
        <end position="223"/>
    </location>
</feature>
<evidence type="ECO:0000256" key="6">
    <source>
        <dbReference type="ARBA" id="ARBA00022989"/>
    </source>
</evidence>
<dbReference type="Ensembl" id="ENST00000696161.1">
    <property type="protein sequence ID" value="ENSP00000512451.1"/>
    <property type="gene ID" value="ENSG00000051523.12"/>
</dbReference>
<feature type="compositionally biased region" description="Low complexity" evidence="15">
    <location>
        <begin position="193"/>
        <end position="211"/>
    </location>
</feature>
<keyword evidence="5 16" id="KW-0812">Transmembrane</keyword>
<evidence type="ECO:0000256" key="12">
    <source>
        <dbReference type="ARBA" id="ARBA00032067"/>
    </source>
</evidence>
<evidence type="ECO:0000256" key="14">
    <source>
        <dbReference type="ARBA" id="ARBA00050017"/>
    </source>
</evidence>
<feature type="region of interest" description="Disordered" evidence="15">
    <location>
        <begin position="180"/>
        <end position="254"/>
    </location>
</feature>
<evidence type="ECO:0000256" key="9">
    <source>
        <dbReference type="ARBA" id="ARBA00030298"/>
    </source>
</evidence>
<evidence type="ECO:0000256" key="8">
    <source>
        <dbReference type="ARBA" id="ARBA00030106"/>
    </source>
</evidence>
<dbReference type="GO" id="GO:0020037">
    <property type="term" value="F:heme binding"/>
    <property type="evidence" value="ECO:0007669"/>
    <property type="project" value="InterPro"/>
</dbReference>
<dbReference type="Proteomes" id="UP000005640">
    <property type="component" value="Chromosome 16"/>
</dbReference>
<dbReference type="GeneTree" id="ENSGT00390000002290"/>
<reference evidence="17" key="4">
    <citation type="submission" date="2025-08" db="UniProtKB">
        <authorList>
            <consortium name="Ensembl"/>
        </authorList>
    </citation>
    <scope>IDENTIFICATION</scope>
</reference>
<dbReference type="SMR" id="A0A8Q3WL26"/>
<reference evidence="17 18" key="2">
    <citation type="journal article" date="2004" name="Nature">
        <title>Finishing the euchromatic sequence of the human genome.</title>
        <authorList>
            <consortium name="International Human Genome Sequencing Consortium"/>
        </authorList>
    </citation>
    <scope>NUCLEOTIDE SEQUENCE [LARGE SCALE GENOMIC DNA]</scope>
</reference>
<reference evidence="17 18" key="1">
    <citation type="journal article" date="2001" name="Nature">
        <title>Initial sequencing and analysis of the human genome.</title>
        <authorList>
            <consortium name="International Human Genome Sequencing Consortium"/>
            <person name="Lander E.S."/>
            <person name="Linton L.M."/>
            <person name="Birren B."/>
            <person name="Nusbaum C."/>
            <person name="Zody M.C."/>
            <person name="Baldwin J."/>
            <person name="Devon K."/>
            <person name="Dewar K."/>
            <person name="Doyle M."/>
            <person name="FitzHugh W."/>
            <person name="Funke R."/>
            <person name="Gage D."/>
            <person name="Harris K."/>
            <person name="Heaford A."/>
            <person name="Howland J."/>
            <person name="Kann L."/>
            <person name="Lehoczky J."/>
            <person name="LeVine R."/>
            <person name="McEwan P."/>
            <person name="McKernan K."/>
            <person name="Meldrim J."/>
            <person name="Mesirov J.P."/>
            <person name="Miranda C."/>
            <person name="Morris W."/>
            <person name="Naylor J."/>
            <person name="Raymond C."/>
            <person name="Rosetti M."/>
            <person name="Santos R."/>
            <person name="Sheridan A."/>
            <person name="Sougnez C."/>
            <person name="Stange-Thomann N."/>
            <person name="Stojanovic N."/>
            <person name="Subramanian A."/>
            <person name="Wyman D."/>
            <person name="Rogers J."/>
            <person name="Sulston J."/>
            <person name="Ainscough R."/>
            <person name="Beck S."/>
            <person name="Bentley D."/>
            <person name="Burton J."/>
            <person name="Clee C."/>
            <person name="Carter N."/>
            <person name="Coulson A."/>
            <person name="Deadman R."/>
            <person name="Deloukas P."/>
            <person name="Dunham A."/>
            <person name="Dunham I."/>
            <person name="Durbin R."/>
            <person name="French L."/>
            <person name="Grafham D."/>
            <person name="Gregory S."/>
            <person name="Hubbard T."/>
            <person name="Humphray S."/>
            <person name="Hunt A."/>
            <person name="Jones M."/>
            <person name="Lloyd C."/>
            <person name="McMurray A."/>
            <person name="Matthews L."/>
            <person name="Mercer S."/>
            <person name="Milne S."/>
            <person name="Mullikin J.C."/>
            <person name="Mungall A."/>
            <person name="Plumb R."/>
            <person name="Ross M."/>
            <person name="Shownkeen R."/>
            <person name="Sims S."/>
            <person name="Waterston R.H."/>
            <person name="Wilson R.K."/>
            <person name="Hillier L.W."/>
            <person name="McPherson J.D."/>
            <person name="Marra M.A."/>
            <person name="Mardis E.R."/>
            <person name="Fulton L.A."/>
            <person name="Chinwalla A.T."/>
            <person name="Pepin K.H."/>
            <person name="Gish W.R."/>
            <person name="Chissoe S.L."/>
            <person name="Wendl M.C."/>
            <person name="Delehaunty K.D."/>
            <person name="Miner T.L."/>
            <person name="Delehaunty A."/>
            <person name="Kramer J.B."/>
            <person name="Cook L.L."/>
            <person name="Fulton R.S."/>
            <person name="Johnson D.L."/>
            <person name="Minx P.J."/>
            <person name="Clifton S.W."/>
            <person name="Hawkins T."/>
            <person name="Branscomb E."/>
            <person name="Predki P."/>
            <person name="Richardson P."/>
            <person name="Wenning S."/>
            <person name="Slezak T."/>
            <person name="Doggett N."/>
            <person name="Cheng J.F."/>
            <person name="Olsen A."/>
            <person name="Lucas S."/>
            <person name="Elkin C."/>
            <person name="Uberbacher E."/>
            <person name="Frazier M."/>
            <person name="Gibbs R.A."/>
            <person name="Muzny D.M."/>
            <person name="Scherer S.E."/>
            <person name="Bouck J.B."/>
            <person name="Sodergren E.J."/>
            <person name="Worley K.C."/>
            <person name="Rives C.M."/>
            <person name="Gorrell J.H."/>
            <person name="Metzker M.L."/>
            <person name="Naylor S.L."/>
            <person name="Kucherlapati R.S."/>
            <person name="Nelson D.L."/>
            <person name="Weinstock G.M."/>
            <person name="Sakaki Y."/>
            <person name="Fujiyama A."/>
            <person name="Hattori M."/>
            <person name="Yada T."/>
            <person name="Toyoda A."/>
            <person name="Itoh T."/>
            <person name="Kawagoe C."/>
            <person name="Watanabe H."/>
            <person name="Totoki Y."/>
            <person name="Taylor T."/>
            <person name="Weissenbach J."/>
            <person name="Heilig R."/>
            <person name="Saurin W."/>
            <person name="Artiguenave F."/>
            <person name="Brottier P."/>
            <person name="Bruls T."/>
            <person name="Pelletier E."/>
            <person name="Robert C."/>
            <person name="Wincker P."/>
            <person name="Smith D.R."/>
            <person name="Doucette-Stamm L."/>
            <person name="Rubenfield M."/>
            <person name="Weinstock K."/>
            <person name="Lee H.M."/>
            <person name="Dubois J."/>
            <person name="Rosenthal A."/>
            <person name="Platzer M."/>
            <person name="Nyakatura G."/>
            <person name="Taudien S."/>
            <person name="Rump A."/>
            <person name="Yang H."/>
            <person name="Yu J."/>
            <person name="Wang J."/>
            <person name="Huang G."/>
            <person name="Gu J."/>
            <person name="Hood L."/>
            <person name="Rowen L."/>
            <person name="Madan A."/>
            <person name="Qin S."/>
            <person name="Davis R.W."/>
            <person name="Federspiel N.A."/>
            <person name="Abola A.P."/>
            <person name="Proctor M.J."/>
            <person name="Myers R.M."/>
            <person name="Schmutz J."/>
            <person name="Dickson M."/>
            <person name="Grimwood J."/>
            <person name="Cox D.R."/>
            <person name="Olson M.V."/>
            <person name="Kaul R."/>
            <person name="Raymond C."/>
            <person name="Shimizu N."/>
            <person name="Kawasaki K."/>
            <person name="Minoshima S."/>
            <person name="Evans G.A."/>
            <person name="Athanasiou M."/>
            <person name="Schultz R."/>
            <person name="Roe B.A."/>
            <person name="Chen F."/>
            <person name="Pan H."/>
            <person name="Ramser J."/>
            <person name="Lehrach H."/>
            <person name="Reinhardt R."/>
            <person name="McCombie W.R."/>
            <person name="de la Bastide M."/>
            <person name="Dedhia N."/>
            <person name="Blocker H."/>
            <person name="Hornischer K."/>
            <person name="Nordsiek G."/>
            <person name="Agarwala R."/>
            <person name="Aravind L."/>
            <person name="Bailey J.A."/>
            <person name="Bateman A."/>
            <person name="Batzoglou S."/>
            <person name="Birney E."/>
            <person name="Bork P."/>
            <person name="Brown D.G."/>
            <person name="Burge C.B."/>
            <person name="Cerutti L."/>
            <person name="Chen H.C."/>
            <person name="Church D."/>
            <person name="Clamp M."/>
            <person name="Copley R.R."/>
            <person name="Doerks T."/>
            <person name="Eddy S.R."/>
            <person name="Eichler E.E."/>
            <person name="Furey T.S."/>
            <person name="Galagan J."/>
            <person name="Gilbert J.G."/>
            <person name="Harmon C."/>
            <person name="Hayashizaki Y."/>
            <person name="Haussler D."/>
            <person name="Hermjakob H."/>
            <person name="Hokamp K."/>
            <person name="Jang W."/>
            <person name="Johnson L.S."/>
            <person name="Jones T.A."/>
            <person name="Kasif S."/>
            <person name="Kaspryzk A."/>
            <person name="Kennedy S."/>
            <person name="Kent W.J."/>
            <person name="Kitts P."/>
            <person name="Koonin E.V."/>
            <person name="Korf I."/>
            <person name="Kulp D."/>
            <person name="Lancet D."/>
            <person name="Lowe T.M."/>
            <person name="McLysaght A."/>
            <person name="Mikkelsen T."/>
            <person name="Moran J.V."/>
            <person name="Mulder N."/>
            <person name="Pollara V.J."/>
            <person name="Ponting C.P."/>
            <person name="Schuler G."/>
            <person name="Schultz J."/>
            <person name="Slater G."/>
            <person name="Smit A.F."/>
            <person name="Stupka E."/>
            <person name="Szustakowski J."/>
            <person name="Thierry-Mieg D."/>
            <person name="Thierry-Mieg J."/>
            <person name="Wagner L."/>
            <person name="Wallis J."/>
            <person name="Wheeler R."/>
            <person name="Williams A."/>
            <person name="Wolf Y.I."/>
            <person name="Wolfe K.H."/>
            <person name="Yang S.P."/>
            <person name="Yeh R.F."/>
            <person name="Collins F."/>
            <person name="Guyer M.S."/>
            <person name="Peterson J."/>
            <person name="Felsenfeld A."/>
            <person name="Wetterstrand K.A."/>
            <person name="Patrinos A."/>
            <person name="Morgan M.J."/>
            <person name="de Jong P."/>
            <person name="Catanese J.J."/>
            <person name="Osoegawa K."/>
            <person name="Shizuya H."/>
            <person name="Choi S."/>
            <person name="Chen Y.J."/>
        </authorList>
    </citation>
    <scope>NUCLEOTIDE SEQUENCE [LARGE SCALE GENOMIC DNA]</scope>
</reference>
<keyword evidence="4" id="KW-1003">Cell membrane</keyword>
<feature type="transmembrane region" description="Helical" evidence="16">
    <location>
        <begin position="36"/>
        <end position="54"/>
    </location>
</feature>
<keyword evidence="19" id="KW-1267">Proteomics identification</keyword>
<dbReference type="InterPro" id="IPR007732">
    <property type="entry name" value="Cyt_b558_asu"/>
</dbReference>
<dbReference type="OrthoDB" id="2445232at2759"/>
<keyword evidence="7 16" id="KW-0472">Membrane</keyword>